<feature type="domain" description="FIST C-domain" evidence="2">
    <location>
        <begin position="214"/>
        <end position="353"/>
    </location>
</feature>
<dbReference type="SMART" id="SM01204">
    <property type="entry name" value="FIST_C"/>
    <property type="match status" value="1"/>
</dbReference>
<accession>A0ABV8CQ02</accession>
<evidence type="ECO:0000313" key="4">
    <source>
        <dbReference type="Proteomes" id="UP001595692"/>
    </source>
</evidence>
<dbReference type="RefSeq" id="WP_377152669.1">
    <property type="nucleotide sequence ID" value="NZ_JBHSAF010000014.1"/>
</dbReference>
<organism evidence="3 4">
    <name type="scientific">Pseudaeromonas sharmana</name>
    <dbReference type="NCBI Taxonomy" id="328412"/>
    <lineage>
        <taxon>Bacteria</taxon>
        <taxon>Pseudomonadati</taxon>
        <taxon>Pseudomonadota</taxon>
        <taxon>Gammaproteobacteria</taxon>
        <taxon>Aeromonadales</taxon>
        <taxon>Aeromonadaceae</taxon>
        <taxon>Pseudaeromonas</taxon>
    </lineage>
</organism>
<evidence type="ECO:0000313" key="3">
    <source>
        <dbReference type="EMBL" id="MFC3914120.1"/>
    </source>
</evidence>
<dbReference type="SMART" id="SM00897">
    <property type="entry name" value="FIST"/>
    <property type="match status" value="1"/>
</dbReference>
<evidence type="ECO:0000259" key="1">
    <source>
        <dbReference type="SMART" id="SM00897"/>
    </source>
</evidence>
<dbReference type="EMBL" id="JBHSAF010000014">
    <property type="protein sequence ID" value="MFC3914120.1"/>
    <property type="molecule type" value="Genomic_DNA"/>
</dbReference>
<dbReference type="InterPro" id="IPR013702">
    <property type="entry name" value="FIST_domain_N"/>
</dbReference>
<comment type="caution">
    <text evidence="3">The sequence shown here is derived from an EMBL/GenBank/DDBJ whole genome shotgun (WGS) entry which is preliminary data.</text>
</comment>
<proteinExistence type="predicted"/>
<sequence length="370" mass="40034">MKTLFIPSPEIGSIEDALWPVYADHQIQGVLMLMAQDNAPQAPELDAVLISAPKPIFGGIFPKLLWQGRVIDSGVILLLLDCPVDVLVIDDMQSDLQALDRWEHKSPAMPDCPRHTLFSFVDGLSANIGGLISALFNQFGLEINYIGGGCGRIDFLAMPCVITPQGLLRSAAVLALACCHTAVAVAHGWQPISSAYKVTEVLGNRIVSLDWLPAIEVYRQEVEKHSGRSLDPDHFLALAKAYPFGIANLGDEMVVRDPVRVEADSLVCVGAIRQGAYVHVLHGEPDTLIDAARRASINAVSRYGTRSPVCQIFVDCVSRALFLGPEYVAELAAVHQPPLTMIGALTLGEIANSGEDYLEFFNKTSVVGLI</sequence>
<dbReference type="InterPro" id="IPR019494">
    <property type="entry name" value="FIST_C"/>
</dbReference>
<protein>
    <submittedName>
        <fullName evidence="3">FIST signal transduction protein</fullName>
    </submittedName>
</protein>
<evidence type="ECO:0000259" key="2">
    <source>
        <dbReference type="SMART" id="SM01204"/>
    </source>
</evidence>
<dbReference type="Pfam" id="PF10442">
    <property type="entry name" value="FIST_C"/>
    <property type="match status" value="1"/>
</dbReference>
<dbReference type="Pfam" id="PF08495">
    <property type="entry name" value="FIST"/>
    <property type="match status" value="1"/>
</dbReference>
<dbReference type="PANTHER" id="PTHR40252">
    <property type="entry name" value="BLR0328 PROTEIN"/>
    <property type="match status" value="1"/>
</dbReference>
<dbReference type="Proteomes" id="UP001595692">
    <property type="component" value="Unassembled WGS sequence"/>
</dbReference>
<keyword evidence="4" id="KW-1185">Reference proteome</keyword>
<reference evidence="4" key="1">
    <citation type="journal article" date="2019" name="Int. J. Syst. Evol. Microbiol.">
        <title>The Global Catalogue of Microorganisms (GCM) 10K type strain sequencing project: providing services to taxonomists for standard genome sequencing and annotation.</title>
        <authorList>
            <consortium name="The Broad Institute Genomics Platform"/>
            <consortium name="The Broad Institute Genome Sequencing Center for Infectious Disease"/>
            <person name="Wu L."/>
            <person name="Ma J."/>
        </authorList>
    </citation>
    <scope>NUCLEOTIDE SEQUENCE [LARGE SCALE GENOMIC DNA]</scope>
    <source>
        <strain evidence="4">CCUG 54939</strain>
    </source>
</reference>
<dbReference type="PANTHER" id="PTHR40252:SF2">
    <property type="entry name" value="BLR0328 PROTEIN"/>
    <property type="match status" value="1"/>
</dbReference>
<gene>
    <name evidence="3" type="ORF">ACFOSS_11650</name>
</gene>
<feature type="domain" description="FIST" evidence="1">
    <location>
        <begin position="25"/>
        <end position="213"/>
    </location>
</feature>
<name>A0ABV8CQ02_9GAMM</name>